<dbReference type="AlphaFoldDB" id="A0A0G1TN69"/>
<evidence type="ECO:0000256" key="4">
    <source>
        <dbReference type="HAMAP-Rule" id="MF_00270"/>
    </source>
</evidence>
<organism evidence="6 7">
    <name type="scientific">Candidatus Amesbacteria bacterium GW2011_GWC2_47_8</name>
    <dbReference type="NCBI Taxonomy" id="1618367"/>
    <lineage>
        <taxon>Bacteria</taxon>
        <taxon>Candidatus Amesiibacteriota</taxon>
    </lineage>
</organism>
<comment type="caution">
    <text evidence="6">The sequence shown here is derived from an EMBL/GenBank/DDBJ whole genome shotgun (WGS) entry which is preliminary data.</text>
</comment>
<keyword evidence="2 4" id="KW-0689">Ribosomal protein</keyword>
<sequence>MLQKKKIIRVARNCQFCKEKKEPNFKEVAGLSKYISERGRILSHDRTGVCSRHQRALATAVKRARHLALLPFVSGL</sequence>
<dbReference type="Pfam" id="PF01084">
    <property type="entry name" value="Ribosomal_S18"/>
    <property type="match status" value="1"/>
</dbReference>
<dbReference type="GO" id="GO:0070181">
    <property type="term" value="F:small ribosomal subunit rRNA binding"/>
    <property type="evidence" value="ECO:0007669"/>
    <property type="project" value="TreeGrafter"/>
</dbReference>
<proteinExistence type="inferred from homology"/>
<dbReference type="PANTHER" id="PTHR13479:SF40">
    <property type="entry name" value="SMALL RIBOSOMAL SUBUNIT PROTEIN BS18M"/>
    <property type="match status" value="1"/>
</dbReference>
<evidence type="ECO:0000256" key="5">
    <source>
        <dbReference type="RuleBase" id="RU003910"/>
    </source>
</evidence>
<dbReference type="GO" id="GO:0022627">
    <property type="term" value="C:cytosolic small ribosomal subunit"/>
    <property type="evidence" value="ECO:0007669"/>
    <property type="project" value="TreeGrafter"/>
</dbReference>
<dbReference type="GO" id="GO:0006412">
    <property type="term" value="P:translation"/>
    <property type="evidence" value="ECO:0007669"/>
    <property type="project" value="UniProtKB-UniRule"/>
</dbReference>
<dbReference type="EMBL" id="LCOT01000024">
    <property type="protein sequence ID" value="KKU83244.1"/>
    <property type="molecule type" value="Genomic_DNA"/>
</dbReference>
<keyword evidence="3 4" id="KW-0687">Ribonucleoprotein</keyword>
<gene>
    <name evidence="4" type="primary">rpsR</name>
    <name evidence="6" type="ORF">UY11_C0024G0003</name>
</gene>
<dbReference type="InterPro" id="IPR001648">
    <property type="entry name" value="Ribosomal_bS18"/>
</dbReference>
<name>A0A0G1TN69_9BACT</name>
<evidence type="ECO:0000256" key="2">
    <source>
        <dbReference type="ARBA" id="ARBA00022980"/>
    </source>
</evidence>
<accession>A0A0G1TN69</accession>
<keyword evidence="4" id="KW-0694">RNA-binding</keyword>
<dbReference type="Gene3D" id="4.10.640.10">
    <property type="entry name" value="Ribosomal protein S18"/>
    <property type="match status" value="1"/>
</dbReference>
<dbReference type="PANTHER" id="PTHR13479">
    <property type="entry name" value="30S RIBOSOMAL PROTEIN S18"/>
    <property type="match status" value="1"/>
</dbReference>
<reference evidence="6 7" key="1">
    <citation type="journal article" date="2015" name="Nature">
        <title>rRNA introns, odd ribosomes, and small enigmatic genomes across a large radiation of phyla.</title>
        <authorList>
            <person name="Brown C.T."/>
            <person name="Hug L.A."/>
            <person name="Thomas B.C."/>
            <person name="Sharon I."/>
            <person name="Castelle C.J."/>
            <person name="Singh A."/>
            <person name="Wilkins M.J."/>
            <person name="Williams K.H."/>
            <person name="Banfield J.F."/>
        </authorList>
    </citation>
    <scope>NUCLEOTIDE SEQUENCE [LARGE SCALE GENOMIC DNA]</scope>
</reference>
<evidence type="ECO:0000313" key="6">
    <source>
        <dbReference type="EMBL" id="KKU83244.1"/>
    </source>
</evidence>
<dbReference type="Proteomes" id="UP000034265">
    <property type="component" value="Unassembled WGS sequence"/>
</dbReference>
<dbReference type="PRINTS" id="PR00974">
    <property type="entry name" value="RIBOSOMALS18"/>
</dbReference>
<dbReference type="HAMAP" id="MF_00270">
    <property type="entry name" value="Ribosomal_bS18"/>
    <property type="match status" value="1"/>
</dbReference>
<evidence type="ECO:0000256" key="3">
    <source>
        <dbReference type="ARBA" id="ARBA00023274"/>
    </source>
</evidence>
<evidence type="ECO:0000256" key="1">
    <source>
        <dbReference type="ARBA" id="ARBA00005589"/>
    </source>
</evidence>
<dbReference type="PATRIC" id="fig|1618367.3.peg.533"/>
<comment type="function">
    <text evidence="4">Binds as a heterodimer with protein bS6 to the central domain of the 16S rRNA, where it helps stabilize the platform of the 30S subunit.</text>
</comment>
<protein>
    <recommendedName>
        <fullName evidence="4">Small ribosomal subunit protein bS18</fullName>
    </recommendedName>
</protein>
<dbReference type="InterPro" id="IPR036870">
    <property type="entry name" value="Ribosomal_bS18_sf"/>
</dbReference>
<keyword evidence="4" id="KW-0699">rRNA-binding</keyword>
<dbReference type="GO" id="GO:0003735">
    <property type="term" value="F:structural constituent of ribosome"/>
    <property type="evidence" value="ECO:0007669"/>
    <property type="project" value="InterPro"/>
</dbReference>
<comment type="subunit">
    <text evidence="4">Part of the 30S ribosomal subunit. Forms a tight heterodimer with protein bS6.</text>
</comment>
<comment type="similarity">
    <text evidence="1 4 5">Belongs to the bacterial ribosomal protein bS18 family.</text>
</comment>
<dbReference type="SUPFAM" id="SSF46911">
    <property type="entry name" value="Ribosomal protein S18"/>
    <property type="match status" value="1"/>
</dbReference>
<evidence type="ECO:0000313" key="7">
    <source>
        <dbReference type="Proteomes" id="UP000034265"/>
    </source>
</evidence>
<dbReference type="NCBIfam" id="TIGR00165">
    <property type="entry name" value="S18"/>
    <property type="match status" value="1"/>
</dbReference>